<dbReference type="InterPro" id="IPR013767">
    <property type="entry name" value="PAS_fold"/>
</dbReference>
<proteinExistence type="predicted"/>
<evidence type="ECO:0000259" key="8">
    <source>
        <dbReference type="PROSITE" id="PS50113"/>
    </source>
</evidence>
<evidence type="ECO:0000256" key="6">
    <source>
        <dbReference type="SAM" id="Phobius"/>
    </source>
</evidence>
<keyword evidence="3" id="KW-0973">c-di-GMP</keyword>
<keyword evidence="6" id="KW-0812">Transmembrane</keyword>
<evidence type="ECO:0000256" key="3">
    <source>
        <dbReference type="ARBA" id="ARBA00022636"/>
    </source>
</evidence>
<sequence length="1329" mass="146145">MNLNFKHQHLAGDTGLLVLVVGTISMGVLGSLASLLGIELHLPVGLRATPDIMFAGFLSGLGLLAVIRGHQGWCLGLSASLAALALYFLAEALDITQDRLGTGNVAQGAATPVLLLLIAIGLGLGLQGAARARCTKVIGGALFLVGLTTLLVDLAPMGHDTWHALQQLSMALPSGFFLCFGLAMRYAANHWRRFPLSLGRWHRSVAVTGASLSALCWLLIGWQQHRVEVEQAGHVADVVQLTSESVITGHEQAMQRMAERWGVLGGLPMSSLREQEMASYFRDHPALKGIAFIGGTADGDWLKAPDAESLSRLEAGLRHDAVERGLVAQDTSMQWVFPDPNQPLKAILSIRMPDQPETRLVSQVDLDTLLFREIRPELGDYNVHLEREGQMLAEVAPLDREHAHDGSVMALQPLAERSVGSLGLATLRWVVLGGPPLPWSASSLLSTGAGVGSLLLSYLLAFSVGVMRLSQARAHELDHAKRQLEDQYRAQASIAREISNVRSLEAVCRMLERQVPGAYCSVMLCDGAQTHFHEAIGPSLPPDYLNALKGVPIGPNTGACGSAAYLGEMVICENLATDSRWENYRDLVKQHRLGACWSFPVLSSHGHLLGTVALYRSTPGIPGDDERRLSSKAVDLAALAIERHLDRQALVNSEKRYRSLFTHHPDAAYSMDLDGKILSLNSQSESLIGLPTEEIIGRNFSHFIETADLPESLRGFEKALSGQAMRAGVRIRDGLGRSRVLDVTNIPMMTDERVTGVFGIAKDITDRKADEARLLTLERSVEASINGVTIVDATQPGMPLIFVNQAFSRITGYGKEEVQGRNCRFLQGPETDPEAVMKIRRSLVARREVSVTLRNYRKNGESFWNELKISPVSNRHGEITHFVGVANDVTQQIEDAKVLAYQASHDDLTGAYNRSMFEERLHYETELVRRQNTLLVVLFIDLDDFKPINDALGHAMGDRLLVAVAERLAEQLGPDDTLGRFGGDEFLALLPRLEDEAQVRAVVDRMLAALTRPFRIDEHDFRLSASIGMASSRELALQSPEQLIVRADSAMYKAKKQGGNTAHWYRHQIGAEPAERVELRRDIQEAIEQHQFSLHYQPLMNSRGEVVGFEALVRWLHPVKGMVSPGAFIPVAEITGQIIPISEWVLGQVCRDLPKLKRLGVADCRVAVNLSPMQFQRPAFLSNLHQRLRESDIPPHWLELEVTEGVLMEDRDAAISILNALRELDISVAIDDFGTGFSSLSYLKSLPVSKVKIDRSFVRDVVTDPSDRAIVKGVISMAQSMGLKVVAEGVETEEQRQYLADQGCDIFQGFLLVKPMPLDKLEAFFTTNA</sequence>
<gene>
    <name evidence="11" type="ORF">GRB80_09980</name>
</gene>
<feature type="transmembrane region" description="Helical" evidence="6">
    <location>
        <begin position="110"/>
        <end position="130"/>
    </location>
</feature>
<dbReference type="InterPro" id="IPR001633">
    <property type="entry name" value="EAL_dom"/>
</dbReference>
<evidence type="ECO:0000256" key="1">
    <source>
        <dbReference type="ARBA" id="ARBA00001946"/>
    </source>
</evidence>
<evidence type="ECO:0000313" key="11">
    <source>
        <dbReference type="EMBL" id="NAW13173.1"/>
    </source>
</evidence>
<evidence type="ECO:0000259" key="10">
    <source>
        <dbReference type="PROSITE" id="PS50887"/>
    </source>
</evidence>
<feature type="transmembrane region" description="Helical" evidence="6">
    <location>
        <begin position="205"/>
        <end position="222"/>
    </location>
</feature>
<dbReference type="SUPFAM" id="SSF55785">
    <property type="entry name" value="PYP-like sensor domain (PAS domain)"/>
    <property type="match status" value="2"/>
</dbReference>
<keyword evidence="12" id="KW-1185">Reference proteome</keyword>
<evidence type="ECO:0000259" key="7">
    <source>
        <dbReference type="PROSITE" id="PS50112"/>
    </source>
</evidence>
<dbReference type="SUPFAM" id="SSF141868">
    <property type="entry name" value="EAL domain-like"/>
    <property type="match status" value="1"/>
</dbReference>
<comment type="caution">
    <text evidence="11">The sequence shown here is derived from an EMBL/GenBank/DDBJ whole genome shotgun (WGS) entry which is preliminary data.</text>
</comment>
<feature type="domain" description="GGDEF" evidence="10">
    <location>
        <begin position="933"/>
        <end position="1067"/>
    </location>
</feature>
<dbReference type="CDD" id="cd00130">
    <property type="entry name" value="PAS"/>
    <property type="match status" value="2"/>
</dbReference>
<dbReference type="PROSITE" id="PS50887">
    <property type="entry name" value="GGDEF"/>
    <property type="match status" value="1"/>
</dbReference>
<dbReference type="FunFam" id="3.20.20.450:FF:000001">
    <property type="entry name" value="Cyclic di-GMP phosphodiesterase yahA"/>
    <property type="match status" value="1"/>
</dbReference>
<organism evidence="11 12">
    <name type="scientific">Halomonas icarae</name>
    <dbReference type="NCBI Taxonomy" id="2691040"/>
    <lineage>
        <taxon>Bacteria</taxon>
        <taxon>Pseudomonadati</taxon>
        <taxon>Pseudomonadota</taxon>
        <taxon>Gammaproteobacteria</taxon>
        <taxon>Oceanospirillales</taxon>
        <taxon>Halomonadaceae</taxon>
        <taxon>Halomonas</taxon>
    </lineage>
</organism>
<dbReference type="Pfam" id="PF01590">
    <property type="entry name" value="GAF"/>
    <property type="match status" value="1"/>
</dbReference>
<feature type="transmembrane region" description="Helical" evidence="6">
    <location>
        <begin position="16"/>
        <end position="38"/>
    </location>
</feature>
<dbReference type="GO" id="GO:0071111">
    <property type="term" value="F:cyclic-guanylate-specific phosphodiesterase activity"/>
    <property type="evidence" value="ECO:0007669"/>
    <property type="project" value="UniProtKB-EC"/>
</dbReference>
<evidence type="ECO:0000256" key="4">
    <source>
        <dbReference type="ARBA" id="ARBA00051114"/>
    </source>
</evidence>
<dbReference type="SUPFAM" id="SSF55781">
    <property type="entry name" value="GAF domain-like"/>
    <property type="match status" value="1"/>
</dbReference>
<dbReference type="NCBIfam" id="TIGR00254">
    <property type="entry name" value="GGDEF"/>
    <property type="match status" value="1"/>
</dbReference>
<accession>A0A7X5AMZ5</accession>
<name>A0A7X5AMZ5_9GAMM</name>
<dbReference type="Gene3D" id="3.30.450.20">
    <property type="entry name" value="PAS domain"/>
    <property type="match status" value="2"/>
</dbReference>
<dbReference type="NCBIfam" id="TIGR00229">
    <property type="entry name" value="sensory_box"/>
    <property type="match status" value="2"/>
</dbReference>
<dbReference type="SMART" id="SM00086">
    <property type="entry name" value="PAC"/>
    <property type="match status" value="2"/>
</dbReference>
<dbReference type="InterPro" id="IPR000160">
    <property type="entry name" value="GGDEF_dom"/>
</dbReference>
<feature type="domain" description="PAS" evidence="7">
    <location>
        <begin position="653"/>
        <end position="723"/>
    </location>
</feature>
<dbReference type="PROSITE" id="PS50113">
    <property type="entry name" value="PAC"/>
    <property type="match status" value="1"/>
</dbReference>
<keyword evidence="6" id="KW-0472">Membrane</keyword>
<dbReference type="InterPro" id="IPR052155">
    <property type="entry name" value="Biofilm_reg_signaling"/>
</dbReference>
<dbReference type="InterPro" id="IPR043128">
    <property type="entry name" value="Rev_trsase/Diguanyl_cyclase"/>
</dbReference>
<dbReference type="Proteomes" id="UP000448235">
    <property type="component" value="Unassembled WGS sequence"/>
</dbReference>
<keyword evidence="5" id="KW-0175">Coiled coil</keyword>
<dbReference type="InterPro" id="IPR035919">
    <property type="entry name" value="EAL_sf"/>
</dbReference>
<dbReference type="GO" id="GO:0071732">
    <property type="term" value="P:cellular response to nitric oxide"/>
    <property type="evidence" value="ECO:0007669"/>
    <property type="project" value="UniProtKB-ARBA"/>
</dbReference>
<reference evidence="11 12" key="1">
    <citation type="submission" date="2019-12" db="EMBL/GenBank/DDBJ databases">
        <title>Draft genome sequencing of Halomonas icarensis D1-1.</title>
        <authorList>
            <person name="Pandiyan K."/>
            <person name="Kushwaha P."/>
            <person name="Gowdham M."/>
            <person name="Chakdar H."/>
            <person name="Singh A."/>
            <person name="Kumar M."/>
            <person name="Saxena A.K."/>
        </authorList>
    </citation>
    <scope>NUCLEOTIDE SEQUENCE [LARGE SCALE GENOMIC DNA]</scope>
    <source>
        <strain evidence="11 12">D1-1</strain>
    </source>
</reference>
<dbReference type="InterPro" id="IPR029787">
    <property type="entry name" value="Nucleotide_cyclase"/>
</dbReference>
<dbReference type="Pfam" id="PF00990">
    <property type="entry name" value="GGDEF"/>
    <property type="match status" value="1"/>
</dbReference>
<dbReference type="Pfam" id="PF13426">
    <property type="entry name" value="PAS_9"/>
    <property type="match status" value="1"/>
</dbReference>
<dbReference type="PANTHER" id="PTHR44757:SF2">
    <property type="entry name" value="BIOFILM ARCHITECTURE MAINTENANCE PROTEIN MBAA"/>
    <property type="match status" value="1"/>
</dbReference>
<dbReference type="InterPro" id="IPR000700">
    <property type="entry name" value="PAS-assoc_C"/>
</dbReference>
<feature type="domain" description="EAL" evidence="9">
    <location>
        <begin position="1076"/>
        <end position="1329"/>
    </location>
</feature>
<feature type="transmembrane region" description="Helical" evidence="6">
    <location>
        <begin position="137"/>
        <end position="158"/>
    </location>
</feature>
<dbReference type="SMART" id="SM00065">
    <property type="entry name" value="GAF"/>
    <property type="match status" value="1"/>
</dbReference>
<dbReference type="InterPro" id="IPR000014">
    <property type="entry name" value="PAS"/>
</dbReference>
<feature type="coiled-coil region" evidence="5">
    <location>
        <begin position="467"/>
        <end position="514"/>
    </location>
</feature>
<feature type="domain" description="PAC" evidence="8">
    <location>
        <begin position="847"/>
        <end position="901"/>
    </location>
</feature>
<feature type="transmembrane region" description="Helical" evidence="6">
    <location>
        <begin position="73"/>
        <end position="90"/>
    </location>
</feature>
<comment type="catalytic activity">
    <reaction evidence="4">
        <text>3',3'-c-di-GMP + H2O = 5'-phosphoguanylyl(3'-&gt;5')guanosine + H(+)</text>
        <dbReference type="Rhea" id="RHEA:24902"/>
        <dbReference type="ChEBI" id="CHEBI:15377"/>
        <dbReference type="ChEBI" id="CHEBI:15378"/>
        <dbReference type="ChEBI" id="CHEBI:58754"/>
        <dbReference type="ChEBI" id="CHEBI:58805"/>
        <dbReference type="EC" id="3.1.4.52"/>
    </reaction>
    <physiologicalReaction direction="left-to-right" evidence="4">
        <dbReference type="Rhea" id="RHEA:24903"/>
    </physiologicalReaction>
</comment>
<dbReference type="InterPro" id="IPR003018">
    <property type="entry name" value="GAF"/>
</dbReference>
<evidence type="ECO:0000256" key="2">
    <source>
        <dbReference type="ARBA" id="ARBA00012282"/>
    </source>
</evidence>
<dbReference type="InterPro" id="IPR001610">
    <property type="entry name" value="PAC"/>
</dbReference>
<dbReference type="GO" id="GO:0006355">
    <property type="term" value="P:regulation of DNA-templated transcription"/>
    <property type="evidence" value="ECO:0007669"/>
    <property type="project" value="InterPro"/>
</dbReference>
<dbReference type="EMBL" id="WUTS01000001">
    <property type="protein sequence ID" value="NAW13173.1"/>
    <property type="molecule type" value="Genomic_DNA"/>
</dbReference>
<feature type="transmembrane region" description="Helical" evidence="6">
    <location>
        <begin position="44"/>
        <end position="66"/>
    </location>
</feature>
<dbReference type="Pfam" id="PF00563">
    <property type="entry name" value="EAL"/>
    <property type="match status" value="1"/>
</dbReference>
<evidence type="ECO:0000259" key="9">
    <source>
        <dbReference type="PROSITE" id="PS50883"/>
    </source>
</evidence>
<dbReference type="PROSITE" id="PS50112">
    <property type="entry name" value="PAS"/>
    <property type="match status" value="2"/>
</dbReference>
<comment type="cofactor">
    <cofactor evidence="1">
        <name>Mg(2+)</name>
        <dbReference type="ChEBI" id="CHEBI:18420"/>
    </cofactor>
</comment>
<dbReference type="SMART" id="SM00267">
    <property type="entry name" value="GGDEF"/>
    <property type="match status" value="1"/>
</dbReference>
<dbReference type="RefSeq" id="WP_161423473.1">
    <property type="nucleotide sequence ID" value="NZ_JARWMY010000016.1"/>
</dbReference>
<dbReference type="SMART" id="SM00052">
    <property type="entry name" value="EAL"/>
    <property type="match status" value="1"/>
</dbReference>
<evidence type="ECO:0000313" key="12">
    <source>
        <dbReference type="Proteomes" id="UP000448235"/>
    </source>
</evidence>
<dbReference type="Gene3D" id="3.20.20.450">
    <property type="entry name" value="EAL domain"/>
    <property type="match status" value="1"/>
</dbReference>
<dbReference type="Pfam" id="PF00989">
    <property type="entry name" value="PAS"/>
    <property type="match status" value="1"/>
</dbReference>
<feature type="domain" description="PAS" evidence="7">
    <location>
        <begin position="773"/>
        <end position="846"/>
    </location>
</feature>
<dbReference type="SMART" id="SM00091">
    <property type="entry name" value="PAS"/>
    <property type="match status" value="2"/>
</dbReference>
<dbReference type="FunFam" id="3.30.70.270:FF:000001">
    <property type="entry name" value="Diguanylate cyclase domain protein"/>
    <property type="match status" value="1"/>
</dbReference>
<dbReference type="PANTHER" id="PTHR44757">
    <property type="entry name" value="DIGUANYLATE CYCLASE DGCP"/>
    <property type="match status" value="1"/>
</dbReference>
<dbReference type="EC" id="3.1.4.52" evidence="2"/>
<keyword evidence="6" id="KW-1133">Transmembrane helix</keyword>
<dbReference type="PROSITE" id="PS50883">
    <property type="entry name" value="EAL"/>
    <property type="match status" value="1"/>
</dbReference>
<dbReference type="SUPFAM" id="SSF55073">
    <property type="entry name" value="Nucleotide cyclase"/>
    <property type="match status" value="1"/>
</dbReference>
<dbReference type="Gene3D" id="3.30.70.270">
    <property type="match status" value="1"/>
</dbReference>
<dbReference type="CDD" id="cd01948">
    <property type="entry name" value="EAL"/>
    <property type="match status" value="1"/>
</dbReference>
<feature type="transmembrane region" description="Helical" evidence="6">
    <location>
        <begin position="164"/>
        <end position="184"/>
    </location>
</feature>
<dbReference type="InterPro" id="IPR035965">
    <property type="entry name" value="PAS-like_dom_sf"/>
</dbReference>
<dbReference type="InterPro" id="IPR029016">
    <property type="entry name" value="GAF-like_dom_sf"/>
</dbReference>
<dbReference type="Gene3D" id="3.30.450.40">
    <property type="match status" value="1"/>
</dbReference>
<protein>
    <recommendedName>
        <fullName evidence="2">cyclic-guanylate-specific phosphodiesterase</fullName>
        <ecNumber evidence="2">3.1.4.52</ecNumber>
    </recommendedName>
</protein>
<evidence type="ECO:0000256" key="5">
    <source>
        <dbReference type="SAM" id="Coils"/>
    </source>
</evidence>
<dbReference type="CDD" id="cd01949">
    <property type="entry name" value="GGDEF"/>
    <property type="match status" value="1"/>
</dbReference>